<feature type="transmembrane region" description="Helical" evidence="1">
    <location>
        <begin position="20"/>
        <end position="43"/>
    </location>
</feature>
<name>A0A9X4KKW9_9BACL</name>
<dbReference type="InterPro" id="IPR019649">
    <property type="entry name" value="DUF2512"/>
</dbReference>
<dbReference type="EMBL" id="JAPDHZ010000004">
    <property type="protein sequence ID" value="MDG0793766.1"/>
    <property type="molecule type" value="Genomic_DNA"/>
</dbReference>
<dbReference type="Proteomes" id="UP001153387">
    <property type="component" value="Unassembled WGS sequence"/>
</dbReference>
<evidence type="ECO:0000256" key="1">
    <source>
        <dbReference type="SAM" id="Phobius"/>
    </source>
</evidence>
<proteinExistence type="predicted"/>
<keyword evidence="3" id="KW-1185">Reference proteome</keyword>
<protein>
    <submittedName>
        <fullName evidence="2">YndM family protein</fullName>
    </submittedName>
</protein>
<sequence>MKFVLKWFVNGVIVTTMLMYYSNASFLGAATTATILTIVAYILGDQIILRSTNNGIATVSDGILAYLVLWIAASAMNWTISPGEMLIIALITAIAEFFIHRYVFQTRTSYQRQRA</sequence>
<keyword evidence="1" id="KW-0812">Transmembrane</keyword>
<reference evidence="2 3" key="1">
    <citation type="submission" date="2022-10" db="EMBL/GenBank/DDBJ databases">
        <title>Comparative genomic analysis of Cohnella hashimotonis sp. nov., isolated from the International Space Station.</title>
        <authorList>
            <person name="Simpson A."/>
            <person name="Venkateswaran K."/>
        </authorList>
    </citation>
    <scope>NUCLEOTIDE SEQUENCE [LARGE SCALE GENOMIC DNA]</scope>
    <source>
        <strain evidence="2 3">DSM 18997</strain>
    </source>
</reference>
<dbReference type="RefSeq" id="WP_277567496.1">
    <property type="nucleotide sequence ID" value="NZ_JAPDHZ010000004.1"/>
</dbReference>
<accession>A0A9X4KKW9</accession>
<evidence type="ECO:0000313" key="2">
    <source>
        <dbReference type="EMBL" id="MDG0793766.1"/>
    </source>
</evidence>
<evidence type="ECO:0000313" key="3">
    <source>
        <dbReference type="Proteomes" id="UP001153387"/>
    </source>
</evidence>
<gene>
    <name evidence="2" type="ORF">OMP38_25275</name>
</gene>
<keyword evidence="1" id="KW-0472">Membrane</keyword>
<feature type="transmembrane region" description="Helical" evidence="1">
    <location>
        <begin position="85"/>
        <end position="104"/>
    </location>
</feature>
<dbReference type="AlphaFoldDB" id="A0A9X4KKW9"/>
<organism evidence="2 3">
    <name type="scientific">Cohnella ginsengisoli</name>
    <dbReference type="NCBI Taxonomy" id="425004"/>
    <lineage>
        <taxon>Bacteria</taxon>
        <taxon>Bacillati</taxon>
        <taxon>Bacillota</taxon>
        <taxon>Bacilli</taxon>
        <taxon>Bacillales</taxon>
        <taxon>Paenibacillaceae</taxon>
        <taxon>Cohnella</taxon>
    </lineage>
</organism>
<keyword evidence="1" id="KW-1133">Transmembrane helix</keyword>
<comment type="caution">
    <text evidence="2">The sequence shown here is derived from an EMBL/GenBank/DDBJ whole genome shotgun (WGS) entry which is preliminary data.</text>
</comment>
<dbReference type="Pfam" id="PF10710">
    <property type="entry name" value="DUF2512"/>
    <property type="match status" value="1"/>
</dbReference>